<dbReference type="GO" id="GO:0005524">
    <property type="term" value="F:ATP binding"/>
    <property type="evidence" value="ECO:0007669"/>
    <property type="project" value="UniProtKB-UniRule"/>
</dbReference>
<comment type="caution">
    <text evidence="8">As this protein does not have any detectable helicase domains, it probably does not have helicase activity.</text>
</comment>
<evidence type="ECO:0000256" key="1">
    <source>
        <dbReference type="ARBA" id="ARBA00022515"/>
    </source>
</evidence>
<dbReference type="GO" id="GO:0006302">
    <property type="term" value="P:double-strand break repair"/>
    <property type="evidence" value="ECO:0007669"/>
    <property type="project" value="InterPro"/>
</dbReference>
<comment type="subunit">
    <text evidence="8">Component of the replication restart primosome.</text>
</comment>
<dbReference type="InterPro" id="IPR027417">
    <property type="entry name" value="P-loop_NTPase"/>
</dbReference>
<dbReference type="GO" id="GO:0043138">
    <property type="term" value="F:3'-5' DNA helicase activity"/>
    <property type="evidence" value="ECO:0007669"/>
    <property type="project" value="TreeGrafter"/>
</dbReference>
<keyword evidence="4 8" id="KW-0547">Nucleotide-binding</keyword>
<dbReference type="STRING" id="1724.GCA_001044175_00406"/>
<keyword evidence="1 8" id="KW-0639">Primosome</keyword>
<evidence type="ECO:0000313" key="10">
    <source>
        <dbReference type="EMBL" id="PFG28655.1"/>
    </source>
</evidence>
<feature type="binding site" evidence="8">
    <location>
        <position position="397"/>
    </location>
    <ligand>
        <name>Zn(2+)</name>
        <dbReference type="ChEBI" id="CHEBI:29105"/>
        <label>2</label>
    </ligand>
</feature>
<keyword evidence="3 8" id="KW-0479">Metal-binding</keyword>
<dbReference type="Gene3D" id="3.40.50.300">
    <property type="entry name" value="P-loop containing nucleotide triphosphate hydrolases"/>
    <property type="match status" value="1"/>
</dbReference>
<dbReference type="GO" id="GO:0006310">
    <property type="term" value="P:DNA recombination"/>
    <property type="evidence" value="ECO:0007669"/>
    <property type="project" value="InterPro"/>
</dbReference>
<evidence type="ECO:0000256" key="5">
    <source>
        <dbReference type="ARBA" id="ARBA00022833"/>
    </source>
</evidence>
<feature type="binding site" evidence="8">
    <location>
        <position position="432"/>
    </location>
    <ligand>
        <name>Zn(2+)</name>
        <dbReference type="ChEBI" id="CHEBI:29105"/>
        <label>1</label>
    </ligand>
</feature>
<dbReference type="RefSeq" id="WP_048381601.1">
    <property type="nucleotide sequence ID" value="NZ_LDYE01000011.1"/>
</dbReference>
<evidence type="ECO:0000256" key="4">
    <source>
        <dbReference type="ARBA" id="ARBA00022741"/>
    </source>
</evidence>
<dbReference type="GO" id="GO:0008270">
    <property type="term" value="F:zinc ion binding"/>
    <property type="evidence" value="ECO:0007669"/>
    <property type="project" value="UniProtKB-UniRule"/>
</dbReference>
<dbReference type="Proteomes" id="UP000221653">
    <property type="component" value="Unassembled WGS sequence"/>
</dbReference>
<name>A0A2A9DR51_9CORY</name>
<evidence type="ECO:0000256" key="3">
    <source>
        <dbReference type="ARBA" id="ARBA00022723"/>
    </source>
</evidence>
<evidence type="ECO:0000256" key="8">
    <source>
        <dbReference type="HAMAP-Rule" id="MF_00983"/>
    </source>
</evidence>
<dbReference type="InterPro" id="IPR042115">
    <property type="entry name" value="PriA_3primeBD_sf"/>
</dbReference>
<dbReference type="PANTHER" id="PTHR30580:SF0">
    <property type="entry name" value="PRIMOSOMAL PROTEIN N"/>
    <property type="match status" value="1"/>
</dbReference>
<evidence type="ECO:0000256" key="7">
    <source>
        <dbReference type="ARBA" id="ARBA00023125"/>
    </source>
</evidence>
<dbReference type="InterPro" id="IPR041222">
    <property type="entry name" value="PriA_3primeBD"/>
</dbReference>
<protein>
    <recommendedName>
        <fullName evidence="8">Probable replication restart protein PriA</fullName>
    </recommendedName>
    <alternativeName>
        <fullName evidence="8">Putative ATP-dependent DNA helicase PriA</fullName>
    </alternativeName>
</protein>
<keyword evidence="2 8" id="KW-0235">DNA replication</keyword>
<feature type="domain" description="Primosomal protein N' 3' DNA-binding" evidence="9">
    <location>
        <begin position="23"/>
        <end position="114"/>
    </location>
</feature>
<dbReference type="GO" id="GO:1990077">
    <property type="term" value="C:primosome complex"/>
    <property type="evidence" value="ECO:0007669"/>
    <property type="project" value="UniProtKB-UniRule"/>
</dbReference>
<dbReference type="GO" id="GO:0006269">
    <property type="term" value="P:DNA replication, synthesis of primer"/>
    <property type="evidence" value="ECO:0007669"/>
    <property type="project" value="UniProtKB-KW"/>
</dbReference>
<evidence type="ECO:0000313" key="11">
    <source>
        <dbReference type="Proteomes" id="UP000221653"/>
    </source>
</evidence>
<dbReference type="EMBL" id="PDJF01000001">
    <property type="protein sequence ID" value="PFG28655.1"/>
    <property type="molecule type" value="Genomic_DNA"/>
</dbReference>
<dbReference type="PANTHER" id="PTHR30580">
    <property type="entry name" value="PRIMOSOMAL PROTEIN N"/>
    <property type="match status" value="1"/>
</dbReference>
<keyword evidence="10" id="KW-0378">Hydrolase</keyword>
<dbReference type="NCBIfam" id="NF011455">
    <property type="entry name" value="PRK14873.1-5"/>
    <property type="match status" value="1"/>
</dbReference>
<feature type="binding site" evidence="8">
    <location>
        <position position="391"/>
    </location>
    <ligand>
        <name>Zn(2+)</name>
        <dbReference type="ChEBI" id="CHEBI:29105"/>
        <label>1</label>
    </ligand>
</feature>
<feature type="binding site" evidence="8">
    <location>
        <position position="435"/>
    </location>
    <ligand>
        <name>Zn(2+)</name>
        <dbReference type="ChEBI" id="CHEBI:29105"/>
        <label>1</label>
    </ligand>
</feature>
<dbReference type="Gene3D" id="3.40.1440.60">
    <property type="entry name" value="PriA, 3(prime) DNA-binding domain"/>
    <property type="match status" value="1"/>
</dbReference>
<dbReference type="AlphaFoldDB" id="A0A2A9DR51"/>
<feature type="binding site" evidence="8">
    <location>
        <position position="400"/>
    </location>
    <ligand>
        <name>Zn(2+)</name>
        <dbReference type="ChEBI" id="CHEBI:29105"/>
        <label>2</label>
    </ligand>
</feature>
<feature type="binding site" evidence="8">
    <location>
        <position position="420"/>
    </location>
    <ligand>
        <name>Zn(2+)</name>
        <dbReference type="ChEBI" id="CHEBI:29105"/>
        <label>2</label>
    </ligand>
</feature>
<evidence type="ECO:0000256" key="6">
    <source>
        <dbReference type="ARBA" id="ARBA00022840"/>
    </source>
</evidence>
<dbReference type="HAMAP" id="MF_00983">
    <property type="entry name" value="PriA"/>
    <property type="match status" value="1"/>
</dbReference>
<sequence length="675" mass="72523">MAAPRTPATHLPVARVLPLLGLVHLDKLFDYQVAEADSEAMQPGVRVRLRFGGRLVDGLVYDRVASAEHEGKLRYVDRVISPEPVLTPVLKEIIERVAQRYGATRSDILRAAIPPRHAGAEKSDFSQRWQDLGKREAPDLSAWSSYVYGESFVDHVLGGGSGRAAWQIAPGDNWAEALAALAVAVASDGGGALIVVPDAKRVAQVEKALRVWVSAAQVTVLGSDLGPQARYRRYLSILHGQGKIVVGTRSAAYAPVQDLRLAVVMFDGDDNLTDPRAPYVHAREVITTRAVVEGCAVIIGGYARTAETQLLVEEGWAHDLVASRDTVRTRLPWIQAVADTDFALQRDPNAGGMRLPGVAFQAVREALAADKPVLVHTPRKGYIPTLACGSCRTPARCRSCNGPLELPQSQQEQPGVLPTCRWCGRPDTHFRCMACGSDSLRAVVLGSERTAEELGRAFAGVPVIVSGGSMVKDSVPQKGALVVATPGAEPLIDDGDYGAALILDTWALLGRQDLRATEDTLARWMDVATLVGSHREGGRVIVAAEPDLAVVQEFLRWDPVGAARRELAQREEVGFPPAVHMAAVDGAARAVEDVIEHIELPEGADVLGPVDLPPGIKLPGEYDEAKYGPPQRVLIRVARGPRSQLGSALKAAASARIARKEDLPLRIQIDPMNVG</sequence>
<keyword evidence="7 8" id="KW-0238">DNA-binding</keyword>
<dbReference type="GO" id="GO:0003677">
    <property type="term" value="F:DNA binding"/>
    <property type="evidence" value="ECO:0007669"/>
    <property type="project" value="UniProtKB-UniRule"/>
</dbReference>
<feature type="binding site" evidence="8">
    <location>
        <position position="423"/>
    </location>
    <ligand>
        <name>Zn(2+)</name>
        <dbReference type="ChEBI" id="CHEBI:29105"/>
        <label>2</label>
    </ligand>
</feature>
<proteinExistence type="inferred from homology"/>
<dbReference type="GO" id="GO:0006270">
    <property type="term" value="P:DNA replication initiation"/>
    <property type="evidence" value="ECO:0007669"/>
    <property type="project" value="TreeGrafter"/>
</dbReference>
<feature type="binding site" evidence="8">
    <location>
        <position position="388"/>
    </location>
    <ligand>
        <name>Zn(2+)</name>
        <dbReference type="ChEBI" id="CHEBI:29105"/>
        <label>1</label>
    </ligand>
</feature>
<accession>A0A2A9DR51</accession>
<gene>
    <name evidence="8" type="primary">priA</name>
    <name evidence="10" type="ORF">ATK06_1774</name>
</gene>
<evidence type="ECO:0000256" key="2">
    <source>
        <dbReference type="ARBA" id="ARBA00022705"/>
    </source>
</evidence>
<keyword evidence="5 8" id="KW-0862">Zinc</keyword>
<evidence type="ECO:0000259" key="9">
    <source>
        <dbReference type="Pfam" id="PF17764"/>
    </source>
</evidence>
<comment type="cofactor">
    <cofactor evidence="8">
        <name>Zn(2+)</name>
        <dbReference type="ChEBI" id="CHEBI:29105"/>
    </cofactor>
    <text evidence="8">Binds 2 zinc ions per subunit.</text>
</comment>
<comment type="caution">
    <text evidence="10">The sequence shown here is derived from an EMBL/GenBank/DDBJ whole genome shotgun (WGS) entry which is preliminary data.</text>
</comment>
<dbReference type="InterPro" id="IPR005259">
    <property type="entry name" value="PriA"/>
</dbReference>
<dbReference type="Pfam" id="PF17764">
    <property type="entry name" value="PriA_3primeBD"/>
    <property type="match status" value="1"/>
</dbReference>
<keyword evidence="6 8" id="KW-0067">ATP-binding</keyword>
<comment type="function">
    <text evidence="8">Initiates the restart of stalled replication forks, which reloads the replicative helicase on sites other than the origin of replication. Recognizes and binds to abandoned replication forks and remodels them to uncover a helicase loading site. Promotes assembly of the primosome at these replication forks.</text>
</comment>
<keyword evidence="10" id="KW-0347">Helicase</keyword>
<dbReference type="SUPFAM" id="SSF52540">
    <property type="entry name" value="P-loop containing nucleoside triphosphate hydrolases"/>
    <property type="match status" value="1"/>
</dbReference>
<dbReference type="OrthoDB" id="3177118at2"/>
<keyword evidence="11" id="KW-1185">Reference proteome</keyword>
<comment type="similarity">
    <text evidence="8">Belongs to the helicase family. PriA subfamily.</text>
</comment>
<organism evidence="10 11">
    <name type="scientific">Corynebacterium renale</name>
    <dbReference type="NCBI Taxonomy" id="1724"/>
    <lineage>
        <taxon>Bacteria</taxon>
        <taxon>Bacillati</taxon>
        <taxon>Actinomycetota</taxon>
        <taxon>Actinomycetes</taxon>
        <taxon>Mycobacteriales</taxon>
        <taxon>Corynebacteriaceae</taxon>
        <taxon>Corynebacterium</taxon>
    </lineage>
</organism>
<reference evidence="10 11" key="1">
    <citation type="submission" date="2017-10" db="EMBL/GenBank/DDBJ databases">
        <title>Sequencing the genomes of 1000 actinobacteria strains.</title>
        <authorList>
            <person name="Klenk H.-P."/>
        </authorList>
    </citation>
    <scope>NUCLEOTIDE SEQUENCE [LARGE SCALE GENOMIC DNA]</scope>
    <source>
        <strain evidence="10 11">DSM 20688</strain>
    </source>
</reference>